<evidence type="ECO:0000313" key="2">
    <source>
        <dbReference type="EMBL" id="AEG42824.1"/>
    </source>
</evidence>
<accession>F6FQ71</accession>
<evidence type="ECO:0000313" key="3">
    <source>
        <dbReference type="Proteomes" id="UP000009236"/>
    </source>
</evidence>
<dbReference type="KEGG" id="iva:Isova_0006"/>
<sequence>MVVDGEVVEDAPVDGELWGHYPFDWSTPHEWSVVVDAPDDALDWSDGGTTEPCTTDPNVWTADVPVPAATGALSYTVTSDGILATTTPGHELGFTLTDPTGASYERIDDTSALLPWYAVVQPRCPLEGASVVGVCVEGQPYVDVAATQPEGASGEELEIEWTGNDVGYEVVYGSGGFGGPFTTRVPWPFVVHDDGTVSPTCDTDWRLEDVDVHLTASVWVTDGYVRSYHAMVEDAPVVDPCAEPGTPASRAGTSARGRVRAGDGRATRRTRARAGSSACRATPTTRSSST</sequence>
<evidence type="ECO:0000256" key="1">
    <source>
        <dbReference type="SAM" id="MobiDB-lite"/>
    </source>
</evidence>
<dbReference type="Proteomes" id="UP000009236">
    <property type="component" value="Chromosome"/>
</dbReference>
<keyword evidence="3" id="KW-1185">Reference proteome</keyword>
<feature type="region of interest" description="Disordered" evidence="1">
    <location>
        <begin position="239"/>
        <end position="290"/>
    </location>
</feature>
<gene>
    <name evidence="2" type="ordered locus">Isova_0006</name>
</gene>
<organism evidence="3">
    <name type="scientific">Isoptericola variabilis (strain 225)</name>
    <dbReference type="NCBI Taxonomy" id="743718"/>
    <lineage>
        <taxon>Bacteria</taxon>
        <taxon>Bacillati</taxon>
        <taxon>Actinomycetota</taxon>
        <taxon>Actinomycetes</taxon>
        <taxon>Micrococcales</taxon>
        <taxon>Promicromonosporaceae</taxon>
        <taxon>Isoptericola</taxon>
    </lineage>
</organism>
<name>F6FQ71_ISOV2</name>
<dbReference type="EMBL" id="CP002810">
    <property type="protein sequence ID" value="AEG42824.1"/>
    <property type="molecule type" value="Genomic_DNA"/>
</dbReference>
<feature type="compositionally biased region" description="Low complexity" evidence="1">
    <location>
        <begin position="273"/>
        <end position="282"/>
    </location>
</feature>
<dbReference type="RefSeq" id="WP_013837219.1">
    <property type="nucleotide sequence ID" value="NC_015588.1"/>
</dbReference>
<dbReference type="HOGENOM" id="CLU_959025_0_0_11"/>
<reference evidence="2 3" key="1">
    <citation type="submission" date="2011-05" db="EMBL/GenBank/DDBJ databases">
        <title>Complete sequence of Isoptericola variabilis 225.</title>
        <authorList>
            <consortium name="US DOE Joint Genome Institute"/>
            <person name="Lucas S."/>
            <person name="Han J."/>
            <person name="Lapidus A."/>
            <person name="Cheng J.-F."/>
            <person name="Goodwin L."/>
            <person name="Pitluck S."/>
            <person name="Peters L."/>
            <person name="Mikhailova N."/>
            <person name="Zeytun A."/>
            <person name="Han C."/>
            <person name="Tapia R."/>
            <person name="Land M."/>
            <person name="Hauser L."/>
            <person name="Kyrpides N."/>
            <person name="Ivanova N."/>
            <person name="Pagani I."/>
            <person name="Siebers A."/>
            <person name="Allgaier M."/>
            <person name="Thelen M."/>
            <person name="Hugenholtz P."/>
            <person name="Gladden J."/>
            <person name="Woyke T."/>
        </authorList>
    </citation>
    <scope>NUCLEOTIDE SEQUENCE [LARGE SCALE GENOMIC DNA]</scope>
    <source>
        <strain evidence="3">225</strain>
    </source>
</reference>
<proteinExistence type="predicted"/>
<protein>
    <submittedName>
        <fullName evidence="2">Uncharacterized protein</fullName>
    </submittedName>
</protein>
<dbReference type="AlphaFoldDB" id="F6FQ71"/>